<dbReference type="GO" id="GO:0000049">
    <property type="term" value="F:tRNA binding"/>
    <property type="evidence" value="ECO:0007669"/>
    <property type="project" value="TreeGrafter"/>
</dbReference>
<name>A0A1B8YN20_9GAMM</name>
<dbReference type="GO" id="GO:0001514">
    <property type="term" value="P:selenocysteine incorporation"/>
    <property type="evidence" value="ECO:0007669"/>
    <property type="project" value="InterPro"/>
</dbReference>
<dbReference type="PANTHER" id="PTHR42854:SF3">
    <property type="entry name" value="EUKARYOTIC TRANSLATION INITIATION FACTOR 2 SUBUNIT 3-RELATED"/>
    <property type="match status" value="1"/>
</dbReference>
<dbReference type="InterPro" id="IPR048931">
    <property type="entry name" value="WHD_2nd_SelB_bact"/>
</dbReference>
<dbReference type="SUPFAM" id="SSF50447">
    <property type="entry name" value="Translation proteins"/>
    <property type="match status" value="1"/>
</dbReference>
<comment type="caution">
    <text evidence="10">The sequence shown here is derived from an EMBL/GenBank/DDBJ whole genome shotgun (WGS) entry which is preliminary data.</text>
</comment>
<dbReference type="Pfam" id="PF21458">
    <property type="entry name" value="WHD_1st_3rd_SelB"/>
    <property type="match status" value="1"/>
</dbReference>
<dbReference type="GO" id="GO:0005525">
    <property type="term" value="F:GTP binding"/>
    <property type="evidence" value="ECO:0007669"/>
    <property type="project" value="UniProtKB-KW"/>
</dbReference>
<evidence type="ECO:0000256" key="8">
    <source>
        <dbReference type="ARBA" id="ARBA00031615"/>
    </source>
</evidence>
<evidence type="ECO:0000256" key="5">
    <source>
        <dbReference type="ARBA" id="ARBA00022917"/>
    </source>
</evidence>
<feature type="domain" description="Tr-type G" evidence="9">
    <location>
        <begin position="1"/>
        <end position="169"/>
    </location>
</feature>
<dbReference type="InterPro" id="IPR048649">
    <property type="entry name" value="WHD_1st_3rd_SelB"/>
</dbReference>
<evidence type="ECO:0000256" key="3">
    <source>
        <dbReference type="ARBA" id="ARBA00022490"/>
    </source>
</evidence>
<dbReference type="CDD" id="cd15491">
    <property type="entry name" value="selB_III"/>
    <property type="match status" value="1"/>
</dbReference>
<dbReference type="InterPro" id="IPR015191">
    <property type="entry name" value="SelB_WHD4"/>
</dbReference>
<dbReference type="GO" id="GO:0016259">
    <property type="term" value="P:selenocysteine metabolic process"/>
    <property type="evidence" value="ECO:0007669"/>
    <property type="project" value="TreeGrafter"/>
</dbReference>
<dbReference type="InterPro" id="IPR004161">
    <property type="entry name" value="EFTu-like_2"/>
</dbReference>
<dbReference type="Pfam" id="PF03144">
    <property type="entry name" value="GTP_EFTU_D2"/>
    <property type="match status" value="1"/>
</dbReference>
<evidence type="ECO:0000256" key="2">
    <source>
        <dbReference type="ARBA" id="ARBA00015953"/>
    </source>
</evidence>
<evidence type="ECO:0000256" key="1">
    <source>
        <dbReference type="ARBA" id="ARBA00004496"/>
    </source>
</evidence>
<dbReference type="InterPro" id="IPR036388">
    <property type="entry name" value="WH-like_DNA-bd_sf"/>
</dbReference>
<keyword evidence="10" id="KW-0251">Elongation factor</keyword>
<dbReference type="PATRIC" id="fig|29488.15.peg.297"/>
<dbReference type="InterPro" id="IPR050543">
    <property type="entry name" value="eIF2G"/>
</dbReference>
<dbReference type="InterPro" id="IPR009000">
    <property type="entry name" value="Transl_B-barrel_sf"/>
</dbReference>
<dbReference type="InterPro" id="IPR057335">
    <property type="entry name" value="Beta-barrel_SelB"/>
</dbReference>
<organism evidence="10 11">
    <name type="scientific">Photorhabdus namnaonensis</name>
    <dbReference type="NCBI Taxonomy" id="1851568"/>
    <lineage>
        <taxon>Bacteria</taxon>
        <taxon>Pseudomonadati</taxon>
        <taxon>Pseudomonadota</taxon>
        <taxon>Gammaproteobacteria</taxon>
        <taxon>Enterobacterales</taxon>
        <taxon>Morganellaceae</taxon>
        <taxon>Photorhabdus</taxon>
    </lineage>
</organism>
<accession>A0A1B8YN20</accession>
<dbReference type="InterPro" id="IPR000795">
    <property type="entry name" value="T_Tr_GTP-bd_dom"/>
</dbReference>
<dbReference type="EMBL" id="LOIC01000009">
    <property type="protein sequence ID" value="OCA56535.1"/>
    <property type="molecule type" value="Genomic_DNA"/>
</dbReference>
<dbReference type="FunFam" id="2.40.30.10:FF:000080">
    <property type="entry name" value="Selenocysteine-specific translation elongation factor"/>
    <property type="match status" value="1"/>
</dbReference>
<dbReference type="InterPro" id="IPR027417">
    <property type="entry name" value="P-loop_NTPase"/>
</dbReference>
<evidence type="ECO:0000313" key="11">
    <source>
        <dbReference type="Proteomes" id="UP000092665"/>
    </source>
</evidence>
<dbReference type="InterPro" id="IPR036390">
    <property type="entry name" value="WH_DNA-bd_sf"/>
</dbReference>
<dbReference type="PROSITE" id="PS51722">
    <property type="entry name" value="G_TR_2"/>
    <property type="match status" value="1"/>
</dbReference>
<dbReference type="PRINTS" id="PR00315">
    <property type="entry name" value="ELONGATNFCT"/>
</dbReference>
<proteinExistence type="predicted"/>
<dbReference type="Pfam" id="PF00009">
    <property type="entry name" value="GTP_EFTU"/>
    <property type="match status" value="1"/>
</dbReference>
<dbReference type="CDD" id="cd03696">
    <property type="entry name" value="SelB_II"/>
    <property type="match status" value="1"/>
</dbReference>
<dbReference type="FunFam" id="3.40.50.300:FF:001064">
    <property type="entry name" value="Selenocysteine-specific translation elongation factor"/>
    <property type="match status" value="1"/>
</dbReference>
<comment type="subcellular location">
    <subcellularLocation>
        <location evidence="1">Cytoplasm</location>
    </subcellularLocation>
</comment>
<keyword evidence="6" id="KW-0342">GTP-binding</keyword>
<dbReference type="FunFam" id="1.10.10.10:FF:000350">
    <property type="entry name" value="Selenocysteine-specific translation elongation factor"/>
    <property type="match status" value="1"/>
</dbReference>
<dbReference type="Pfam" id="PF25461">
    <property type="entry name" value="Beta-barrel_SelB"/>
    <property type="match status" value="1"/>
</dbReference>
<dbReference type="PANTHER" id="PTHR42854">
    <property type="entry name" value="EUKARYOTIC TRANSLATION INITIATION FACTOR 2 SUBUNIT 3 FAMILY MEMBER"/>
    <property type="match status" value="1"/>
</dbReference>
<comment type="function">
    <text evidence="7">Translation factor necessary for the incorporation of selenocysteine into proteins. It probably replaces EF-Tu for the insertion of selenocysteine directed by the UGA codon. SelB binds GTP and GDP.</text>
</comment>
<sequence length="619" mass="69831">MIFATAGHVDHGKTTLIQAITGVNTAHLPEEKKRGMTIDLGYAYWPQPDSSAVGFIDVPGHEKFLANMLAGIGGIDHVLLVVACDDGVMAQTREHLAILRLIGYPSITVALTKADRVESQRIVEVRQQIEYELATQGWGAPPLFVTTAIDEESIVPLRQHLLQLHQQNKQHEKLHQRFRLAIDRAFSVKGAGLVVTGTALSGRVSLGDILWLTGRDQQVRVRGLHAQNQQTDTAQAGQRIALNITGDVNKEQVSRGDWLLSHKPFEQVEKVLVEVETDEPLRNWQPLHIHHAASHITGRISLLNQLSDKPLLAELVFDSPLWLVENDRLILRDISARKTLAGARVINLNSPRRGKRQPEFLHWLTLLAKTSDHAANLARHLPRGALSLDHFSWARQLTEATLHQLIIDKDVIIADGMVLSQNNARLAKQKLLQVLAEYHQQHVEQLGLGRARLKRMALPTLDEALVYTLIDALLIDGQLKQLRGWLYLPEHGLAFSDEQAKLWQRIVPYFTDDPWWVRDLAADLKEEEATVRNLLKKSAQLGHIIAIVPDRYYGSQRIQQFAELIRQFNQNHGAITAADFRDQFGIGRKLAIQILEFFDRSGFTRRQAESHILRDNGLF</sequence>
<dbReference type="Pfam" id="PF09107">
    <property type="entry name" value="WHD_3rd_SelB"/>
    <property type="match status" value="1"/>
</dbReference>
<evidence type="ECO:0000256" key="6">
    <source>
        <dbReference type="ARBA" id="ARBA00023134"/>
    </source>
</evidence>
<evidence type="ECO:0000256" key="7">
    <source>
        <dbReference type="ARBA" id="ARBA00025526"/>
    </source>
</evidence>
<dbReference type="Pfam" id="PF21214">
    <property type="entry name" value="WHD_2nd_SelB_bact"/>
    <property type="match status" value="1"/>
</dbReference>
<dbReference type="GO" id="GO:0003924">
    <property type="term" value="F:GTPase activity"/>
    <property type="evidence" value="ECO:0007669"/>
    <property type="project" value="InterPro"/>
</dbReference>
<keyword evidence="4" id="KW-0547">Nucleotide-binding</keyword>
<dbReference type="InterPro" id="IPR009001">
    <property type="entry name" value="Transl_elong_EF1A/Init_IF2_C"/>
</dbReference>
<dbReference type="CDD" id="cd04171">
    <property type="entry name" value="SelB"/>
    <property type="match status" value="1"/>
</dbReference>
<protein>
    <recommendedName>
        <fullName evidence="2">Selenocysteine-specific elongation factor</fullName>
    </recommendedName>
    <alternativeName>
        <fullName evidence="8">SelB translation factor</fullName>
    </alternativeName>
</protein>
<keyword evidence="3" id="KW-0963">Cytoplasm</keyword>
<reference evidence="11" key="1">
    <citation type="submission" date="2015-11" db="EMBL/GenBank/DDBJ databases">
        <authorList>
            <person name="Tobias N.J."/>
            <person name="Mishra B."/>
            <person name="Gupta D.K."/>
            <person name="Thines M."/>
            <person name="Stinear T.P."/>
            <person name="Bode H.B."/>
        </authorList>
    </citation>
    <scope>NUCLEOTIDE SEQUENCE [LARGE SCALE GENOMIC DNA]</scope>
    <source>
        <strain evidence="11">PB45.5</strain>
    </source>
</reference>
<dbReference type="SUPFAM" id="SSF46785">
    <property type="entry name" value="Winged helix' DNA-binding domain"/>
    <property type="match status" value="3"/>
</dbReference>
<dbReference type="InterPro" id="IPR015190">
    <property type="entry name" value="Elong_fac_SelB-wing-hlx_typ-2"/>
</dbReference>
<dbReference type="Gene3D" id="2.40.30.10">
    <property type="entry name" value="Translation factors"/>
    <property type="match status" value="1"/>
</dbReference>
<evidence type="ECO:0000313" key="10">
    <source>
        <dbReference type="EMBL" id="OCA56535.1"/>
    </source>
</evidence>
<dbReference type="SUPFAM" id="SSF50465">
    <property type="entry name" value="EF-Tu/eEF-1alpha/eIF2-gamma C-terminal domain"/>
    <property type="match status" value="1"/>
</dbReference>
<dbReference type="Proteomes" id="UP000092665">
    <property type="component" value="Unassembled WGS sequence"/>
</dbReference>
<dbReference type="Pfam" id="PF09106">
    <property type="entry name" value="WHD_2nd_SelB"/>
    <property type="match status" value="1"/>
</dbReference>
<gene>
    <name evidence="10" type="primary">selB</name>
    <name evidence="10" type="ORF">Phpb_00266</name>
</gene>
<keyword evidence="11" id="KW-1185">Reference proteome</keyword>
<dbReference type="Gene3D" id="3.40.50.300">
    <property type="entry name" value="P-loop containing nucleotide triphosphate hydrolases"/>
    <property type="match status" value="1"/>
</dbReference>
<keyword evidence="5" id="KW-0648">Protein biosynthesis</keyword>
<evidence type="ECO:0000256" key="4">
    <source>
        <dbReference type="ARBA" id="ARBA00022741"/>
    </source>
</evidence>
<dbReference type="Gene3D" id="1.10.10.10">
    <property type="entry name" value="Winged helix-like DNA-binding domain superfamily/Winged helix DNA-binding domain"/>
    <property type="match status" value="2"/>
</dbReference>
<evidence type="ECO:0000259" key="9">
    <source>
        <dbReference type="PROSITE" id="PS51722"/>
    </source>
</evidence>
<dbReference type="AlphaFoldDB" id="A0A1B8YN20"/>
<dbReference type="InterPro" id="IPR004535">
    <property type="entry name" value="Transl_elong_SelB"/>
</dbReference>
<dbReference type="RefSeq" id="WP_065388826.1">
    <property type="nucleotide sequence ID" value="NZ_CAWMQN010000009.1"/>
</dbReference>
<dbReference type="GO" id="GO:0005829">
    <property type="term" value="C:cytosol"/>
    <property type="evidence" value="ECO:0007669"/>
    <property type="project" value="TreeGrafter"/>
</dbReference>
<dbReference type="SUPFAM" id="SSF52540">
    <property type="entry name" value="P-loop containing nucleoside triphosphate hydrolases"/>
    <property type="match status" value="1"/>
</dbReference>
<dbReference type="NCBIfam" id="TIGR00475">
    <property type="entry name" value="selB"/>
    <property type="match status" value="1"/>
</dbReference>
<dbReference type="GO" id="GO:0035368">
    <property type="term" value="F:selenocysteine insertion sequence binding"/>
    <property type="evidence" value="ECO:0007669"/>
    <property type="project" value="TreeGrafter"/>
</dbReference>
<dbReference type="GO" id="GO:0003746">
    <property type="term" value="F:translation elongation factor activity"/>
    <property type="evidence" value="ECO:0007669"/>
    <property type="project" value="UniProtKB-KW"/>
</dbReference>